<dbReference type="AlphaFoldDB" id="A0A8S4D6T1"/>
<feature type="signal peptide" evidence="2">
    <location>
        <begin position="1"/>
        <end position="22"/>
    </location>
</feature>
<name>A0A8S4D6T1_PLUXY</name>
<keyword evidence="1" id="KW-0472">Membrane</keyword>
<keyword evidence="4" id="KW-1185">Reference proteome</keyword>
<gene>
    <name evidence="3" type="ORF">PLXY2_LOCUS584</name>
</gene>
<accession>A0A8S4D6T1</accession>
<keyword evidence="1" id="KW-0812">Transmembrane</keyword>
<feature type="chain" id="PRO_5035798463" evidence="2">
    <location>
        <begin position="23"/>
        <end position="185"/>
    </location>
</feature>
<evidence type="ECO:0000313" key="3">
    <source>
        <dbReference type="EMBL" id="CAG9091615.1"/>
    </source>
</evidence>
<evidence type="ECO:0000256" key="2">
    <source>
        <dbReference type="SAM" id="SignalP"/>
    </source>
</evidence>
<dbReference type="EMBL" id="CAJHNJ030000002">
    <property type="protein sequence ID" value="CAG9091615.1"/>
    <property type="molecule type" value="Genomic_DNA"/>
</dbReference>
<sequence length="185" mass="20461">MNRYAFFIVVFVSLALVTIVTSQQSSPRHCYRFTWLGPDYNNGSVYLNATCNDVTKLSDKEPCMEPLVVSMDGTWPNVSYIWDNHKEQATCVLGDSEYCAQYTFYFNGTPLNSTYMCTKALTSNNTVVSPGCYTQTIGSFKKRVCLCVPIAGGMPCNRANPTSAATLFTMGLVTTAAILFLNKNL</sequence>
<dbReference type="Proteomes" id="UP000653454">
    <property type="component" value="Unassembled WGS sequence"/>
</dbReference>
<keyword evidence="1" id="KW-1133">Transmembrane helix</keyword>
<reference evidence="3" key="1">
    <citation type="submission" date="2020-11" db="EMBL/GenBank/DDBJ databases">
        <authorList>
            <person name="Whiteford S."/>
        </authorList>
    </citation>
    <scope>NUCLEOTIDE SEQUENCE</scope>
</reference>
<proteinExistence type="predicted"/>
<evidence type="ECO:0000313" key="4">
    <source>
        <dbReference type="Proteomes" id="UP000653454"/>
    </source>
</evidence>
<keyword evidence="2" id="KW-0732">Signal</keyword>
<organism evidence="3 4">
    <name type="scientific">Plutella xylostella</name>
    <name type="common">Diamondback moth</name>
    <name type="synonym">Plutella maculipennis</name>
    <dbReference type="NCBI Taxonomy" id="51655"/>
    <lineage>
        <taxon>Eukaryota</taxon>
        <taxon>Metazoa</taxon>
        <taxon>Ecdysozoa</taxon>
        <taxon>Arthropoda</taxon>
        <taxon>Hexapoda</taxon>
        <taxon>Insecta</taxon>
        <taxon>Pterygota</taxon>
        <taxon>Neoptera</taxon>
        <taxon>Endopterygota</taxon>
        <taxon>Lepidoptera</taxon>
        <taxon>Glossata</taxon>
        <taxon>Ditrysia</taxon>
        <taxon>Yponomeutoidea</taxon>
        <taxon>Plutellidae</taxon>
        <taxon>Plutella</taxon>
    </lineage>
</organism>
<comment type="caution">
    <text evidence="3">The sequence shown here is derived from an EMBL/GenBank/DDBJ whole genome shotgun (WGS) entry which is preliminary data.</text>
</comment>
<evidence type="ECO:0000256" key="1">
    <source>
        <dbReference type="SAM" id="Phobius"/>
    </source>
</evidence>
<feature type="transmembrane region" description="Helical" evidence="1">
    <location>
        <begin position="164"/>
        <end position="181"/>
    </location>
</feature>
<protein>
    <submittedName>
        <fullName evidence="3">(diamondback moth) hypothetical protein</fullName>
    </submittedName>
</protein>